<feature type="compositionally biased region" description="Acidic residues" evidence="2">
    <location>
        <begin position="220"/>
        <end position="231"/>
    </location>
</feature>
<proteinExistence type="inferred from homology"/>
<feature type="compositionally biased region" description="Acidic residues" evidence="2">
    <location>
        <begin position="1"/>
        <end position="11"/>
    </location>
</feature>
<feature type="region of interest" description="Disordered" evidence="2">
    <location>
        <begin position="180"/>
        <end position="240"/>
    </location>
</feature>
<feature type="compositionally biased region" description="Polar residues" evidence="2">
    <location>
        <begin position="332"/>
        <end position="350"/>
    </location>
</feature>
<feature type="compositionally biased region" description="Basic residues" evidence="2">
    <location>
        <begin position="731"/>
        <end position="741"/>
    </location>
</feature>
<feature type="compositionally biased region" description="Basic and acidic residues" evidence="2">
    <location>
        <begin position="698"/>
        <end position="709"/>
    </location>
</feature>
<feature type="region of interest" description="Disordered" evidence="2">
    <location>
        <begin position="330"/>
        <end position="354"/>
    </location>
</feature>
<sequence>MAPIDLFEDVDRDSKDQLGQSQPSTKNNDADSFHYNEAYAQKFERQKRGEELMKLKDKYGSDYEPSESEEDFSSEDSDAEFITPEVDVAILKTLARIKKQDPKLYQSEGNVFEGSFENVCTKKLSSNLTFAFSVIGILSTEEEALNAAIRAQKLKRDRTGSTSRTKPMHLRDYHRKALLTNEGREFDEDEPLPENYEPTPAEEAEKLRDETKRAFHALVDDDDNENEDDNDSGSAKSSDGIRKMLVLREKEVEDIEEEDQEYQRFLMEQVGSDDLQMALQLNSEPPNGASEPTEETRKVQQDDDKFLKAYVLGRGWIDKEAKKIPKYKDLVESSSQSAQNKLNPSGSNATILGKTAIFDEHDEEDEEFVEKAEEFETKYNFRFEDPNPTVTTHARDTGPSARRKDDSRKLAREAVKARKEEEKRQRMEEIERMKALKKEEVMKKLETIRKNAGAEGKSYPPHEYLEVNKADLLSLCCTFSSDCNLDDIDLDSDFDPDSHDRRMEKVFDNDFYGKTDPDGKPVWEDEINIDDILPQAAPQQEEINFEPGGDAYDPLAPGGKKLSKKMKRLAKAQKKRGLAQDTEPDPEDQPNPTEEVDELEGLSPEERKRKLLEALDEYHKLDCEDMIGDMPTRFKYTNTEATDWMTPEQILLATDAELNQVIGLKKLAPYRSTTSDRKLAARKKKLKELRKKLKKRKWGEVPRNDDSQERLNASQSATIPNDQNQNPQPPAKKRKGKKERQKLKEAPLNPDS</sequence>
<evidence type="ECO:0000259" key="3">
    <source>
        <dbReference type="Pfam" id="PF12936"/>
    </source>
</evidence>
<dbReference type="GO" id="GO:0030686">
    <property type="term" value="C:90S preribosome"/>
    <property type="evidence" value="ECO:0007669"/>
    <property type="project" value="TreeGrafter"/>
</dbReference>
<feature type="compositionally biased region" description="Basic and acidic residues" evidence="2">
    <location>
        <begin position="203"/>
        <end position="213"/>
    </location>
</feature>
<comment type="caution">
    <text evidence="4">The sequence shown here is derived from an EMBL/GenBank/DDBJ whole genome shotgun (WGS) entry which is preliminary data.</text>
</comment>
<feature type="region of interest" description="Disordered" evidence="2">
    <location>
        <begin position="273"/>
        <end position="302"/>
    </location>
</feature>
<dbReference type="STRING" id="27349.A0A0L6VSP4"/>
<name>A0A0L6VSP4_9BASI</name>
<feature type="region of interest" description="Disordered" evidence="2">
    <location>
        <begin position="1"/>
        <end position="33"/>
    </location>
</feature>
<feature type="compositionally biased region" description="Basic residues" evidence="2">
    <location>
        <begin position="561"/>
        <end position="577"/>
    </location>
</feature>
<evidence type="ECO:0000313" key="5">
    <source>
        <dbReference type="Proteomes" id="UP000037035"/>
    </source>
</evidence>
<feature type="region of interest" description="Disordered" evidence="2">
    <location>
        <begin position="55"/>
        <end position="78"/>
    </location>
</feature>
<reference evidence="4 5" key="1">
    <citation type="submission" date="2015-08" db="EMBL/GenBank/DDBJ databases">
        <title>Next Generation Sequencing and Analysis of the Genome of Puccinia sorghi L Schw, the Causal Agent of Maize Common Rust.</title>
        <authorList>
            <person name="Rochi L."/>
            <person name="Burguener G."/>
            <person name="Darino M."/>
            <person name="Turjanski A."/>
            <person name="Kreff E."/>
            <person name="Dieguez M.J."/>
            <person name="Sacco F."/>
        </authorList>
    </citation>
    <scope>NUCLEOTIDE SEQUENCE [LARGE SCALE GENOMIC DNA]</scope>
    <source>
        <strain evidence="4 5">RO10H11247</strain>
    </source>
</reference>
<dbReference type="InterPro" id="IPR018034">
    <property type="entry name" value="Kri1"/>
</dbReference>
<dbReference type="GO" id="GO:0000447">
    <property type="term" value="P:endonucleolytic cleavage in ITS1 to separate SSU-rRNA from 5.8S rRNA and LSU-rRNA from tricistronic rRNA transcript (SSU-rRNA, 5.8S rRNA, LSU-rRNA)"/>
    <property type="evidence" value="ECO:0007669"/>
    <property type="project" value="TreeGrafter"/>
</dbReference>
<gene>
    <name evidence="4" type="ORF">VP01_110g8</name>
</gene>
<feature type="region of interest" description="Disordered" evidence="2">
    <location>
        <begin position="382"/>
        <end position="420"/>
    </location>
</feature>
<dbReference type="Proteomes" id="UP000037035">
    <property type="component" value="Unassembled WGS sequence"/>
</dbReference>
<dbReference type="InterPro" id="IPR024626">
    <property type="entry name" value="Kri1-like_C"/>
</dbReference>
<feature type="region of interest" description="Disordered" evidence="2">
    <location>
        <begin position="544"/>
        <end position="605"/>
    </location>
</feature>
<dbReference type="OrthoDB" id="10252032at2759"/>
<evidence type="ECO:0000256" key="1">
    <source>
        <dbReference type="ARBA" id="ARBA00007473"/>
    </source>
</evidence>
<dbReference type="AlphaFoldDB" id="A0A0L6VSP4"/>
<dbReference type="Pfam" id="PF05178">
    <property type="entry name" value="Kri1"/>
    <property type="match status" value="1"/>
</dbReference>
<evidence type="ECO:0000313" key="4">
    <source>
        <dbReference type="EMBL" id="KNZ63719.1"/>
    </source>
</evidence>
<comment type="similarity">
    <text evidence="1">Belongs to the KRI1 family.</text>
</comment>
<feature type="compositionally biased region" description="Basic and acidic residues" evidence="2">
    <location>
        <begin position="402"/>
        <end position="420"/>
    </location>
</feature>
<feature type="compositionally biased region" description="Acidic residues" evidence="2">
    <location>
        <begin position="582"/>
        <end position="600"/>
    </location>
</feature>
<dbReference type="PANTHER" id="PTHR14490">
    <property type="entry name" value="ZINC FINGER, ZZ TYPE"/>
    <property type="match status" value="1"/>
</dbReference>
<dbReference type="Pfam" id="PF12936">
    <property type="entry name" value="Kri1_C"/>
    <property type="match status" value="1"/>
</dbReference>
<keyword evidence="5" id="KW-1185">Reference proteome</keyword>
<feature type="compositionally biased region" description="Acidic residues" evidence="2">
    <location>
        <begin position="64"/>
        <end position="78"/>
    </location>
</feature>
<dbReference type="PANTHER" id="PTHR14490:SF5">
    <property type="entry name" value="PROTEIN KRI1 HOMOLOG"/>
    <property type="match status" value="1"/>
</dbReference>
<feature type="region of interest" description="Disordered" evidence="2">
    <location>
        <begin position="691"/>
        <end position="752"/>
    </location>
</feature>
<evidence type="ECO:0000256" key="2">
    <source>
        <dbReference type="SAM" id="MobiDB-lite"/>
    </source>
</evidence>
<feature type="compositionally biased region" description="Polar residues" evidence="2">
    <location>
        <begin position="710"/>
        <end position="719"/>
    </location>
</feature>
<protein>
    <recommendedName>
        <fullName evidence="3">Kri1-like C-terminal domain-containing protein</fullName>
    </recommendedName>
</protein>
<dbReference type="GO" id="GO:0005730">
    <property type="term" value="C:nucleolus"/>
    <property type="evidence" value="ECO:0007669"/>
    <property type="project" value="TreeGrafter"/>
</dbReference>
<accession>A0A0L6VSP4</accession>
<dbReference type="VEuPathDB" id="FungiDB:VP01_110g8"/>
<feature type="domain" description="Kri1-like C-terminal" evidence="3">
    <location>
        <begin position="610"/>
        <end position="692"/>
    </location>
</feature>
<dbReference type="EMBL" id="LAVV01001222">
    <property type="protein sequence ID" value="KNZ63719.1"/>
    <property type="molecule type" value="Genomic_DNA"/>
</dbReference>
<organism evidence="4 5">
    <name type="scientific">Puccinia sorghi</name>
    <dbReference type="NCBI Taxonomy" id="27349"/>
    <lineage>
        <taxon>Eukaryota</taxon>
        <taxon>Fungi</taxon>
        <taxon>Dikarya</taxon>
        <taxon>Basidiomycota</taxon>
        <taxon>Pucciniomycotina</taxon>
        <taxon>Pucciniomycetes</taxon>
        <taxon>Pucciniales</taxon>
        <taxon>Pucciniaceae</taxon>
        <taxon>Puccinia</taxon>
    </lineage>
</organism>
<feature type="compositionally biased region" description="Polar residues" evidence="2">
    <location>
        <begin position="17"/>
        <end position="27"/>
    </location>
</feature>